<sequence>MQNQNDVIKRIDRDSGAAVKTLPGASGKNRGAIVFRLIALPLISFFRSIVSGEKSPDGSRSFYDSINQAALEFVIEAKRYENMYSDKIKPVQDSRDFY</sequence>
<dbReference type="AlphaFoldDB" id="A0A3B1CTE3"/>
<proteinExistence type="predicted"/>
<accession>A0A3B1CTE3</accession>
<gene>
    <name evidence="1" type="ORF">MNBD_NITROSPINAE03-976</name>
</gene>
<dbReference type="EMBL" id="UOGB01000167">
    <property type="protein sequence ID" value="VAX19947.1"/>
    <property type="molecule type" value="Genomic_DNA"/>
</dbReference>
<evidence type="ECO:0000313" key="1">
    <source>
        <dbReference type="EMBL" id="VAX19947.1"/>
    </source>
</evidence>
<name>A0A3B1CTE3_9ZZZZ</name>
<protein>
    <submittedName>
        <fullName evidence="1">Uncharacterized protein</fullName>
    </submittedName>
</protein>
<organism evidence="1">
    <name type="scientific">hydrothermal vent metagenome</name>
    <dbReference type="NCBI Taxonomy" id="652676"/>
    <lineage>
        <taxon>unclassified sequences</taxon>
        <taxon>metagenomes</taxon>
        <taxon>ecological metagenomes</taxon>
    </lineage>
</organism>
<reference evidence="1" key="1">
    <citation type="submission" date="2018-06" db="EMBL/GenBank/DDBJ databases">
        <authorList>
            <person name="Zhirakovskaya E."/>
        </authorList>
    </citation>
    <scope>NUCLEOTIDE SEQUENCE</scope>
</reference>